<evidence type="ECO:0000313" key="2">
    <source>
        <dbReference type="Proteomes" id="UP001169027"/>
    </source>
</evidence>
<proteinExistence type="predicted"/>
<sequence length="163" mass="16993">MSAQNLSSVAVHVVGQYHEAGKTLVGAWRTGARRLLDGAASRYGQMQKVTEFLANRLDIDTGRVVEVLDRMAEAGTKGIEAVAGRAARIESPIATSLMSTFSAINLPIANVHAQIADKIAEGAKTLETRVANAEEAAAEQAPAAKSGAVAVAKTARRASRKAA</sequence>
<name>A0ABT8SFJ0_9BURK</name>
<evidence type="ECO:0008006" key="3">
    <source>
        <dbReference type="Google" id="ProtNLM"/>
    </source>
</evidence>
<evidence type="ECO:0000313" key="1">
    <source>
        <dbReference type="EMBL" id="MDO1537560.1"/>
    </source>
</evidence>
<keyword evidence="2" id="KW-1185">Reference proteome</keyword>
<accession>A0ABT8SFJ0</accession>
<dbReference type="RefSeq" id="WP_301816007.1">
    <property type="nucleotide sequence ID" value="NZ_JAUJZH010000043.1"/>
</dbReference>
<gene>
    <name evidence="1" type="ORF">Q2T77_35505</name>
</gene>
<protein>
    <recommendedName>
        <fullName evidence="3">Phasin family protein</fullName>
    </recommendedName>
</protein>
<reference evidence="1" key="1">
    <citation type="submission" date="2023-06" db="EMBL/GenBank/DDBJ databases">
        <authorList>
            <person name="Jiang Y."/>
            <person name="Liu Q."/>
        </authorList>
    </citation>
    <scope>NUCLEOTIDE SEQUENCE</scope>
    <source>
        <strain evidence="1">CGMCC 1.12090</strain>
    </source>
</reference>
<dbReference type="Proteomes" id="UP001169027">
    <property type="component" value="Unassembled WGS sequence"/>
</dbReference>
<comment type="caution">
    <text evidence="1">The sequence shown here is derived from an EMBL/GenBank/DDBJ whole genome shotgun (WGS) entry which is preliminary data.</text>
</comment>
<organism evidence="1 2">
    <name type="scientific">Variovorax ginsengisoli</name>
    <dbReference type="NCBI Taxonomy" id="363844"/>
    <lineage>
        <taxon>Bacteria</taxon>
        <taxon>Pseudomonadati</taxon>
        <taxon>Pseudomonadota</taxon>
        <taxon>Betaproteobacteria</taxon>
        <taxon>Burkholderiales</taxon>
        <taxon>Comamonadaceae</taxon>
        <taxon>Variovorax</taxon>
    </lineage>
</organism>
<dbReference type="EMBL" id="JAUKVY010000043">
    <property type="protein sequence ID" value="MDO1537560.1"/>
    <property type="molecule type" value="Genomic_DNA"/>
</dbReference>